<gene>
    <name evidence="2" type="ORF">C5615_30705</name>
</gene>
<dbReference type="InterPro" id="IPR014462">
    <property type="entry name" value="Phage_Mu_Gp45"/>
</dbReference>
<evidence type="ECO:0000259" key="1">
    <source>
        <dbReference type="Pfam" id="PF06890"/>
    </source>
</evidence>
<dbReference type="EMBL" id="PUIQ01000053">
    <property type="protein sequence ID" value="PQP12227.1"/>
    <property type="molecule type" value="Genomic_DNA"/>
</dbReference>
<dbReference type="InterPro" id="IPR053861">
    <property type="entry name" value="Phage_Mu_Gp45_N"/>
</dbReference>
<dbReference type="PIRSF" id="PIRSF012337">
    <property type="entry name" value="gp45"/>
    <property type="match status" value="1"/>
</dbReference>
<sequence length="175" mass="18572">MSALARGLVKVVNDSGGIQFMQVKFNPLQTNDNLPRCAEYGFTSNPPEDSDAVVAFAGGDRSNGVVIATGNAKYRMKQLATGEMAIHDNIGQSVYLTANGIVINGGGNQVTITNTPKIRAETPLLECTGDIVDNCDSTGRSMAADRIIFDGHKHDIKEVQGGTSTLTSEVPTQQE</sequence>
<evidence type="ECO:0000313" key="3">
    <source>
        <dbReference type="Proteomes" id="UP000238206"/>
    </source>
</evidence>
<evidence type="ECO:0000313" key="2">
    <source>
        <dbReference type="EMBL" id="PQP12227.1"/>
    </source>
</evidence>
<comment type="caution">
    <text evidence="2">The sequence shown here is derived from an EMBL/GenBank/DDBJ whole genome shotgun (WGS) entry which is preliminary data.</text>
</comment>
<accession>A0A2S8IBS1</accession>
<protein>
    <submittedName>
        <fullName evidence="2">Baseplate assembly protein</fullName>
    </submittedName>
</protein>
<organism evidence="2 3">
    <name type="scientific">Burkholderia cepacia</name>
    <name type="common">Pseudomonas cepacia</name>
    <dbReference type="NCBI Taxonomy" id="292"/>
    <lineage>
        <taxon>Bacteria</taxon>
        <taxon>Pseudomonadati</taxon>
        <taxon>Pseudomonadota</taxon>
        <taxon>Betaproteobacteria</taxon>
        <taxon>Burkholderiales</taxon>
        <taxon>Burkholderiaceae</taxon>
        <taxon>Burkholderia</taxon>
        <taxon>Burkholderia cepacia complex</taxon>
    </lineage>
</organism>
<feature type="domain" description="Bacteriophage Mu Gp45 N-terminal" evidence="1">
    <location>
        <begin position="6"/>
        <end position="71"/>
    </location>
</feature>
<proteinExistence type="predicted"/>
<name>A0A2S8IBS1_BURCE</name>
<dbReference type="Proteomes" id="UP000238206">
    <property type="component" value="Unassembled WGS sequence"/>
</dbReference>
<dbReference type="AlphaFoldDB" id="A0A2S8IBS1"/>
<reference evidence="2 3" key="1">
    <citation type="submission" date="2018-02" db="EMBL/GenBank/DDBJ databases">
        <title>Draft genome sequencing of Burkholderia cepacia Y14-15.</title>
        <authorList>
            <person name="Zheng B.-X."/>
        </authorList>
    </citation>
    <scope>NUCLEOTIDE SEQUENCE [LARGE SCALE GENOMIC DNA]</scope>
    <source>
        <strain evidence="2 3">Y14-15</strain>
    </source>
</reference>
<dbReference type="Pfam" id="PF06890">
    <property type="entry name" value="Phage_Mu_Gp45"/>
    <property type="match status" value="1"/>
</dbReference>